<keyword evidence="2" id="KW-1185">Reference proteome</keyword>
<reference evidence="1 2" key="1">
    <citation type="submission" date="2020-02" db="EMBL/GenBank/DDBJ databases">
        <authorList>
            <person name="Ferguson B K."/>
        </authorList>
    </citation>
    <scope>NUCLEOTIDE SEQUENCE [LARGE SCALE GENOMIC DNA]</scope>
</reference>
<name>A0A6H5GK42_9HEMI</name>
<dbReference type="Proteomes" id="UP000479000">
    <property type="component" value="Unassembled WGS sequence"/>
</dbReference>
<evidence type="ECO:0000313" key="2">
    <source>
        <dbReference type="Proteomes" id="UP000479000"/>
    </source>
</evidence>
<gene>
    <name evidence="1" type="ORF">NTEN_LOCUS9210</name>
</gene>
<proteinExistence type="predicted"/>
<accession>A0A6H5GK42</accession>
<feature type="non-terminal residue" evidence="1">
    <location>
        <position position="65"/>
    </location>
</feature>
<evidence type="ECO:0000313" key="1">
    <source>
        <dbReference type="EMBL" id="CAB0003710.1"/>
    </source>
</evidence>
<protein>
    <submittedName>
        <fullName evidence="1">Uncharacterized protein</fullName>
    </submittedName>
</protein>
<dbReference type="EMBL" id="CADCXU010013661">
    <property type="protein sequence ID" value="CAB0003710.1"/>
    <property type="molecule type" value="Genomic_DNA"/>
</dbReference>
<organism evidence="1 2">
    <name type="scientific">Nesidiocoris tenuis</name>
    <dbReference type="NCBI Taxonomy" id="355587"/>
    <lineage>
        <taxon>Eukaryota</taxon>
        <taxon>Metazoa</taxon>
        <taxon>Ecdysozoa</taxon>
        <taxon>Arthropoda</taxon>
        <taxon>Hexapoda</taxon>
        <taxon>Insecta</taxon>
        <taxon>Pterygota</taxon>
        <taxon>Neoptera</taxon>
        <taxon>Paraneoptera</taxon>
        <taxon>Hemiptera</taxon>
        <taxon>Heteroptera</taxon>
        <taxon>Panheteroptera</taxon>
        <taxon>Cimicomorpha</taxon>
        <taxon>Miridae</taxon>
        <taxon>Dicyphina</taxon>
        <taxon>Nesidiocoris</taxon>
    </lineage>
</organism>
<dbReference type="AlphaFoldDB" id="A0A6H5GK42"/>
<sequence>MGLAMEPWGNISYLTLLRNTREVSSVFEEQGCRRLRVVEPRAWRSSARVILPDGAIKAVSSGCNL</sequence>